<feature type="compositionally biased region" description="Polar residues" evidence="1">
    <location>
        <begin position="1"/>
        <end position="13"/>
    </location>
</feature>
<dbReference type="InterPro" id="IPR005312">
    <property type="entry name" value="DUF1759"/>
</dbReference>
<feature type="region of interest" description="Disordered" evidence="1">
    <location>
        <begin position="402"/>
        <end position="421"/>
    </location>
</feature>
<evidence type="ECO:0000259" key="2">
    <source>
        <dbReference type="SMART" id="SM00343"/>
    </source>
</evidence>
<dbReference type="GO" id="GO:0003676">
    <property type="term" value="F:nucleic acid binding"/>
    <property type="evidence" value="ECO:0007669"/>
    <property type="project" value="InterPro"/>
</dbReference>
<dbReference type="InterPro" id="IPR001878">
    <property type="entry name" value="Znf_CCHC"/>
</dbReference>
<dbReference type="PANTHER" id="PTHR47331">
    <property type="entry name" value="PHD-TYPE DOMAIN-CONTAINING PROTEIN"/>
    <property type="match status" value="1"/>
</dbReference>
<feature type="region of interest" description="Disordered" evidence="1">
    <location>
        <begin position="1"/>
        <end position="30"/>
    </location>
</feature>
<evidence type="ECO:0000313" key="4">
    <source>
        <dbReference type="Proteomes" id="UP000095300"/>
    </source>
</evidence>
<keyword evidence="4" id="KW-1185">Reference proteome</keyword>
<gene>
    <name evidence="3" type="primary">106093767</name>
</gene>
<organism evidence="3 4">
    <name type="scientific">Stomoxys calcitrans</name>
    <name type="common">Stable fly</name>
    <name type="synonym">Conops calcitrans</name>
    <dbReference type="NCBI Taxonomy" id="35570"/>
    <lineage>
        <taxon>Eukaryota</taxon>
        <taxon>Metazoa</taxon>
        <taxon>Ecdysozoa</taxon>
        <taxon>Arthropoda</taxon>
        <taxon>Hexapoda</taxon>
        <taxon>Insecta</taxon>
        <taxon>Pterygota</taxon>
        <taxon>Neoptera</taxon>
        <taxon>Endopterygota</taxon>
        <taxon>Diptera</taxon>
        <taxon>Brachycera</taxon>
        <taxon>Muscomorpha</taxon>
        <taxon>Muscoidea</taxon>
        <taxon>Muscidae</taxon>
        <taxon>Stomoxys</taxon>
    </lineage>
</organism>
<reference evidence="3" key="1">
    <citation type="submission" date="2020-05" db="UniProtKB">
        <authorList>
            <consortium name="EnsemblMetazoa"/>
        </authorList>
    </citation>
    <scope>IDENTIFICATION</scope>
    <source>
        <strain evidence="3">USDA</strain>
    </source>
</reference>
<dbReference type="Gene3D" id="2.40.70.10">
    <property type="entry name" value="Acid Proteases"/>
    <property type="match status" value="1"/>
</dbReference>
<dbReference type="VEuPathDB" id="VectorBase:SCAU010524"/>
<evidence type="ECO:0000256" key="1">
    <source>
        <dbReference type="SAM" id="MobiDB-lite"/>
    </source>
</evidence>
<dbReference type="Proteomes" id="UP000095300">
    <property type="component" value="Unassembled WGS sequence"/>
</dbReference>
<protein>
    <recommendedName>
        <fullName evidence="2">CCHC-type domain-containing protein</fullName>
    </recommendedName>
</protein>
<sequence length="774" mass="88395">MNDESASVSQRQPTIEELKQQRGSSKGSMTRIKNVIESNTSLSHTELECRLGIIESYYKQASFYQNQIERLSPKDPGRHDIDELYVNVKSLILTLIGKHRRPSFSDQSFMLPQPPPNRLPNLKLPKFDGKYLEYKNFINCFNNLVHKDQNIPTSEKFNHLLSCLSGEALATVKAFQVTDENYPCALQRLKERYDNDTLIFLENVTSMFDISKSNKPVPKQLRNIVDTISALYSSLKSLGSYEQICDAFIIHLAMSKVDSETKQRWDEFIDYSKLPSWTECCAMLDRRCQQLDAQCRRSSKQFVPNTTTNYSHNNKQHSFVTKHVSEDVVCTHCSKSGHLISTCQRFIVLTPNQRMEQAKQQKLCLNCLSKGHVYIQCPSKYSCRFCKQRHHSLLHKQIEELTVPSDKPSPSSAATHGTFQNHSSRQVSNVILATALVLVRDSEGKYQLGRALLDSCSQVNFISESLCRSLNLKKCANSTDISGVGSSILKVAYKTQTTVRSRLNNFNLSLEFLISRNITGYHPDENISINDFNLPPNIDLADPDFHRRRGIDMLLGAESFFSLLSVGQIRLGENLPTLQKTLLGWVVSGKYLSNNLTPLRKSTYSIVENVFQELNKNVEMLWKIDFVEGKRQNMTLEQQECETHFLKTVSVQPDGRIIVKLPLKGDPKWLGDSKDIALRRFLTMERKLNRNPDLKKDYTKFLNEYEEMGHMSQLDNADNVSPNYYIPHHCVLRPNSVSTKLRVVFDASCRSSSQLSLNEIMMVGPTIQNNLLIT</sequence>
<accession>A0A1I8PRY2</accession>
<feature type="domain" description="CCHC-type" evidence="2">
    <location>
        <begin position="329"/>
        <end position="345"/>
    </location>
</feature>
<dbReference type="AlphaFoldDB" id="A0A1I8PRY2"/>
<name>A0A1I8PRY2_STOCA</name>
<dbReference type="InterPro" id="IPR036875">
    <property type="entry name" value="Znf_CCHC_sf"/>
</dbReference>
<feature type="compositionally biased region" description="Polar residues" evidence="1">
    <location>
        <begin position="408"/>
        <end position="421"/>
    </location>
</feature>
<evidence type="ECO:0000313" key="3">
    <source>
        <dbReference type="EnsemblMetazoa" id="SCAU010524-PA"/>
    </source>
</evidence>
<dbReference type="EnsemblMetazoa" id="SCAU010524-RA">
    <property type="protein sequence ID" value="SCAU010524-PA"/>
    <property type="gene ID" value="SCAU010524"/>
</dbReference>
<dbReference type="SMART" id="SM00343">
    <property type="entry name" value="ZnF_C2HC"/>
    <property type="match status" value="2"/>
</dbReference>
<dbReference type="InterPro" id="IPR021109">
    <property type="entry name" value="Peptidase_aspartic_dom_sf"/>
</dbReference>
<proteinExistence type="predicted"/>
<dbReference type="Pfam" id="PF03564">
    <property type="entry name" value="DUF1759"/>
    <property type="match status" value="1"/>
</dbReference>
<dbReference type="PANTHER" id="PTHR47331:SF5">
    <property type="entry name" value="RIBONUCLEASE H"/>
    <property type="match status" value="1"/>
</dbReference>
<dbReference type="Gene3D" id="4.10.60.10">
    <property type="entry name" value="Zinc finger, CCHC-type"/>
    <property type="match status" value="1"/>
</dbReference>
<dbReference type="GO" id="GO:0008270">
    <property type="term" value="F:zinc ion binding"/>
    <property type="evidence" value="ECO:0007669"/>
    <property type="project" value="InterPro"/>
</dbReference>
<dbReference type="STRING" id="35570.A0A1I8PRY2"/>
<dbReference type="SUPFAM" id="SSF57756">
    <property type="entry name" value="Retrovirus zinc finger-like domains"/>
    <property type="match status" value="1"/>
</dbReference>
<feature type="domain" description="CCHC-type" evidence="2">
    <location>
        <begin position="363"/>
        <end position="379"/>
    </location>
</feature>
<dbReference type="OrthoDB" id="6621660at2759"/>